<sequence>MALAARRFRERTSWTAPSSVRSLPAVTTPPFSFSSPHPVAGRRHGDFCKWMTSAGCIAA</sequence>
<name>A0A124HA11_9ACTN</name>
<accession>A0A124HA11</accession>
<dbReference type="EMBL" id="LMWL01000109">
    <property type="protein sequence ID" value="KUM86658.1"/>
    <property type="molecule type" value="Genomic_DNA"/>
</dbReference>
<evidence type="ECO:0000313" key="1">
    <source>
        <dbReference type="EMBL" id="KUM86658.1"/>
    </source>
</evidence>
<reference evidence="1 2" key="1">
    <citation type="submission" date="2015-10" db="EMBL/GenBank/DDBJ databases">
        <title>Draft genome sequence of Streptomyces cellostaticus DSM 40189, type strain for the species Streptomyces cellostaticus.</title>
        <authorList>
            <person name="Ruckert C."/>
            <person name="Winkler A."/>
            <person name="Kalinowski J."/>
            <person name="Kampfer P."/>
            <person name="Glaeser S."/>
        </authorList>
    </citation>
    <scope>NUCLEOTIDE SEQUENCE [LARGE SCALE GENOMIC DNA]</scope>
    <source>
        <strain evidence="1 2">DSM 40189</strain>
    </source>
</reference>
<proteinExistence type="predicted"/>
<dbReference type="Proteomes" id="UP000054241">
    <property type="component" value="Unassembled WGS sequence"/>
</dbReference>
<dbReference type="AlphaFoldDB" id="A0A124HA11"/>
<protein>
    <submittedName>
        <fullName evidence="1">Uncharacterized protein</fullName>
    </submittedName>
</protein>
<evidence type="ECO:0000313" key="2">
    <source>
        <dbReference type="Proteomes" id="UP000054241"/>
    </source>
</evidence>
<organism evidence="1 2">
    <name type="scientific">Streptomyces cellostaticus</name>
    <dbReference type="NCBI Taxonomy" id="67285"/>
    <lineage>
        <taxon>Bacteria</taxon>
        <taxon>Bacillati</taxon>
        <taxon>Actinomycetota</taxon>
        <taxon>Actinomycetes</taxon>
        <taxon>Kitasatosporales</taxon>
        <taxon>Streptomycetaceae</taxon>
        <taxon>Streptomyces</taxon>
    </lineage>
</organism>
<comment type="caution">
    <text evidence="1">The sequence shown here is derived from an EMBL/GenBank/DDBJ whole genome shotgun (WGS) entry which is preliminary data.</text>
</comment>
<dbReference type="STRING" id="67285.AQI88_41205"/>
<keyword evidence="2" id="KW-1185">Reference proteome</keyword>
<gene>
    <name evidence="1" type="ORF">AQI88_41205</name>
</gene>